<reference evidence="6 7" key="1">
    <citation type="submission" date="2019-05" db="EMBL/GenBank/DDBJ databases">
        <title>Complete genome sequencing of Anaerostipes rhamnosivorans.</title>
        <authorList>
            <person name="Bui T.P.N."/>
            <person name="de Vos W.M."/>
        </authorList>
    </citation>
    <scope>NUCLEOTIDE SEQUENCE [LARGE SCALE GENOMIC DNA]</scope>
    <source>
        <strain evidence="6 7">1y2</strain>
    </source>
</reference>
<dbReference type="AlphaFoldDB" id="A0A4P8IFC8"/>
<dbReference type="PANTHER" id="PTHR42988">
    <property type="entry name" value="PHOSPHOHYDROLASE"/>
    <property type="match status" value="1"/>
</dbReference>
<evidence type="ECO:0000256" key="3">
    <source>
        <dbReference type="ARBA" id="ARBA00023004"/>
    </source>
</evidence>
<organism evidence="6 7">
    <name type="scientific">Anaerostipes rhamnosivorans</name>
    <dbReference type="NCBI Taxonomy" id="1229621"/>
    <lineage>
        <taxon>Bacteria</taxon>
        <taxon>Bacillati</taxon>
        <taxon>Bacillota</taxon>
        <taxon>Clostridia</taxon>
        <taxon>Lachnospirales</taxon>
        <taxon>Lachnospiraceae</taxon>
        <taxon>Anaerostipes</taxon>
    </lineage>
</organism>
<keyword evidence="7" id="KW-1185">Reference proteome</keyword>
<dbReference type="OrthoDB" id="5505563at2"/>
<dbReference type="InterPro" id="IPR029052">
    <property type="entry name" value="Metallo-depent_PP-like"/>
</dbReference>
<evidence type="ECO:0000259" key="5">
    <source>
        <dbReference type="Pfam" id="PF00149"/>
    </source>
</evidence>
<accession>A0A4P8IFC8</accession>
<evidence type="ECO:0000256" key="4">
    <source>
        <dbReference type="ARBA" id="ARBA00025742"/>
    </source>
</evidence>
<dbReference type="InterPro" id="IPR042281">
    <property type="entry name" value="GpdQ_beta-strand"/>
</dbReference>
<keyword evidence="1" id="KW-0479">Metal-binding</keyword>
<evidence type="ECO:0000256" key="1">
    <source>
        <dbReference type="ARBA" id="ARBA00022723"/>
    </source>
</evidence>
<dbReference type="Proteomes" id="UP000298653">
    <property type="component" value="Chromosome"/>
</dbReference>
<dbReference type="InterPro" id="IPR050884">
    <property type="entry name" value="CNP_phosphodiesterase-III"/>
</dbReference>
<keyword evidence="3" id="KW-0408">Iron</keyword>
<feature type="domain" description="Calcineurin-like phosphoesterase" evidence="5">
    <location>
        <begin position="1"/>
        <end position="198"/>
    </location>
</feature>
<dbReference type="Gene3D" id="3.30.750.180">
    <property type="entry name" value="GpdQ, beta-strand dimerisation domain"/>
    <property type="match status" value="1"/>
</dbReference>
<name>A0A4P8IFC8_9FIRM</name>
<evidence type="ECO:0000313" key="6">
    <source>
        <dbReference type="EMBL" id="QCP36528.1"/>
    </source>
</evidence>
<proteinExistence type="inferred from homology"/>
<dbReference type="Gene3D" id="3.60.21.40">
    <property type="entry name" value="GpdQ, catalytic alpha/beta sandwich domain"/>
    <property type="match status" value="1"/>
</dbReference>
<evidence type="ECO:0000313" key="7">
    <source>
        <dbReference type="Proteomes" id="UP000298653"/>
    </source>
</evidence>
<dbReference type="InterPro" id="IPR026575">
    <property type="entry name" value="GpdQ/CpdA-like"/>
</dbReference>
<dbReference type="CDD" id="cd07402">
    <property type="entry name" value="MPP_GpdQ"/>
    <property type="match status" value="1"/>
</dbReference>
<dbReference type="InterPro" id="IPR042283">
    <property type="entry name" value="GpdQ_catalytic"/>
</dbReference>
<dbReference type="RefSeq" id="WP_137329740.1">
    <property type="nucleotide sequence ID" value="NZ_CP040058.1"/>
</dbReference>
<evidence type="ECO:0000256" key="2">
    <source>
        <dbReference type="ARBA" id="ARBA00022801"/>
    </source>
</evidence>
<gene>
    <name evidence="6" type="ORF">AR1Y2_3074</name>
</gene>
<dbReference type="Pfam" id="PF00149">
    <property type="entry name" value="Metallophos"/>
    <property type="match status" value="1"/>
</dbReference>
<dbReference type="SUPFAM" id="SSF56300">
    <property type="entry name" value="Metallo-dependent phosphatases"/>
    <property type="match status" value="1"/>
</dbReference>
<dbReference type="GO" id="GO:0046872">
    <property type="term" value="F:metal ion binding"/>
    <property type="evidence" value="ECO:0007669"/>
    <property type="project" value="UniProtKB-KW"/>
</dbReference>
<dbReference type="GO" id="GO:0004114">
    <property type="term" value="F:3',5'-cyclic-nucleotide phosphodiesterase activity"/>
    <property type="evidence" value="ECO:0007669"/>
    <property type="project" value="UniProtKB-EC"/>
</dbReference>
<sequence>MKIIQISDFHLRGDGKLSFQKADTIAALNKTIAYFCSLKEYELPEYFVVTGDLADGGTREGYEIIREKIHQLPRPCYIVPGNHDKRDFFLEMFPAETPVKEDIKPYICYTLDDDPIRTIVLDTSKPGCHSGGMTDKAAQWLETKITEYPDKPTLVFTHHPPFVTGLPAMDEGFDQADRLAEILKKHKNVRLCCGHMHTSIFTMWNGIPCVTCPSVSMQMEVDFRRKDGPDVTPDELKDNFKGGGDRFFLGNPAYLIHDLQGDTINTHYVTIPAEADYSGPWPFKYYDGEGH</sequence>
<comment type="similarity">
    <text evidence="4">Belongs to the cyclic nucleotide phosphodiesterase class-III family.</text>
</comment>
<dbReference type="KEGG" id="arf:AR1Y2_3074"/>
<dbReference type="InterPro" id="IPR004843">
    <property type="entry name" value="Calcineurin-like_PHP"/>
</dbReference>
<keyword evidence="2 6" id="KW-0378">Hydrolase</keyword>
<dbReference type="EC" id="3.1.4.17" evidence="6"/>
<dbReference type="PANTHER" id="PTHR42988:SF2">
    <property type="entry name" value="CYCLIC NUCLEOTIDE PHOSPHODIESTERASE CBUA0032-RELATED"/>
    <property type="match status" value="1"/>
</dbReference>
<protein>
    <submittedName>
        <fullName evidence="6">3',5'-cyclic-nucleotide phosphodiesterase</fullName>
        <ecNumber evidence="6">3.1.4.17</ecNumber>
    </submittedName>
</protein>
<dbReference type="EMBL" id="CP040058">
    <property type="protein sequence ID" value="QCP36528.1"/>
    <property type="molecule type" value="Genomic_DNA"/>
</dbReference>